<name>A0A4R7UEA7_9BACT</name>
<dbReference type="AlphaFoldDB" id="A0A4R7UEA7"/>
<dbReference type="OrthoDB" id="9898456at2"/>
<comment type="caution">
    <text evidence="1">The sequence shown here is derived from an EMBL/GenBank/DDBJ whole genome shotgun (WGS) entry which is preliminary data.</text>
</comment>
<keyword evidence="2" id="KW-1185">Reference proteome</keyword>
<proteinExistence type="predicted"/>
<evidence type="ECO:0000313" key="2">
    <source>
        <dbReference type="Proteomes" id="UP000295757"/>
    </source>
</evidence>
<dbReference type="EMBL" id="SOCN01000002">
    <property type="protein sequence ID" value="TDV23504.1"/>
    <property type="molecule type" value="Genomic_DNA"/>
</dbReference>
<accession>A0A4R7UEA7</accession>
<sequence length="150" mass="17678">MKITENDVAYEIYQKASEQIKDLPKFWFQIVENDKDAPDQALLFYLENSLSLPVYFNDNYKYINFSILYGANRNEHPKQLSKVKELINFLAHTWTFNSFDIVLMKLNGVTFTQSQQENLRYLLLSQPIFDLLSQEYKINYEIAITSKGAK</sequence>
<dbReference type="RefSeq" id="WP_134110901.1">
    <property type="nucleotide sequence ID" value="NZ_SOCN01000002.1"/>
</dbReference>
<protein>
    <submittedName>
        <fullName evidence="1">Uncharacterized protein</fullName>
    </submittedName>
</protein>
<organism evidence="1 2">
    <name type="scientific">Mycoplasmopsis mustelae</name>
    <dbReference type="NCBI Taxonomy" id="171289"/>
    <lineage>
        <taxon>Bacteria</taxon>
        <taxon>Bacillati</taxon>
        <taxon>Mycoplasmatota</taxon>
        <taxon>Mycoplasmoidales</taxon>
        <taxon>Metamycoplasmataceae</taxon>
        <taxon>Mycoplasmopsis</taxon>
    </lineage>
</organism>
<gene>
    <name evidence="1" type="ORF">BCF59_0493</name>
</gene>
<evidence type="ECO:0000313" key="1">
    <source>
        <dbReference type="EMBL" id="TDV23504.1"/>
    </source>
</evidence>
<reference evidence="1 2" key="1">
    <citation type="submission" date="2019-03" db="EMBL/GenBank/DDBJ databases">
        <title>Genomic Encyclopedia of Archaeal and Bacterial Type Strains, Phase II (KMG-II): from individual species to whole genera.</title>
        <authorList>
            <person name="Goeker M."/>
        </authorList>
    </citation>
    <scope>NUCLEOTIDE SEQUENCE [LARGE SCALE GENOMIC DNA]</scope>
    <source>
        <strain evidence="1 2">ATCC 35214</strain>
    </source>
</reference>
<dbReference type="Proteomes" id="UP000295757">
    <property type="component" value="Unassembled WGS sequence"/>
</dbReference>